<evidence type="ECO:0000256" key="5">
    <source>
        <dbReference type="ARBA" id="ARBA00022917"/>
    </source>
</evidence>
<keyword evidence="5" id="KW-0648">Protein biosynthesis</keyword>
<evidence type="ECO:0000256" key="6">
    <source>
        <dbReference type="ARBA" id="ARBA00024799"/>
    </source>
</evidence>
<evidence type="ECO:0000256" key="1">
    <source>
        <dbReference type="ARBA" id="ARBA00011123"/>
    </source>
</evidence>
<dbReference type="InterPro" id="IPR017959">
    <property type="entry name" value="Asn/Gln-tRNA_amidoTrfase_suB/E"/>
</dbReference>
<keyword evidence="4" id="KW-0067">ATP-binding</keyword>
<dbReference type="InterPro" id="IPR003789">
    <property type="entry name" value="Asn/Gln_tRNA_amidoTrase-B-like"/>
</dbReference>
<accession>A0A8C4WQC1</accession>
<dbReference type="GO" id="GO:0030956">
    <property type="term" value="C:glutamyl-tRNA(Gln) amidotransferase complex"/>
    <property type="evidence" value="ECO:0007669"/>
    <property type="project" value="TreeGrafter"/>
</dbReference>
<dbReference type="InterPro" id="IPR042114">
    <property type="entry name" value="GatB_C_1"/>
</dbReference>
<feature type="domain" description="Asn/Gln amidotransferase" evidence="10">
    <location>
        <begin position="102"/>
        <end position="252"/>
    </location>
</feature>
<name>A0A8C4WQC1_EPTBU</name>
<keyword evidence="2" id="KW-0436">Ligase</keyword>
<dbReference type="Ensembl" id="ENSEBUT00000009202.1">
    <property type="protein sequence ID" value="ENSEBUP00000008695.1"/>
    <property type="gene ID" value="ENSEBUG00000005611.1"/>
</dbReference>
<evidence type="ECO:0000313" key="11">
    <source>
        <dbReference type="Ensembl" id="ENSEBUP00000008681.1"/>
    </source>
</evidence>
<dbReference type="Pfam" id="PF02637">
    <property type="entry name" value="GatB_Yqey"/>
    <property type="match status" value="1"/>
</dbReference>
<keyword evidence="3" id="KW-0547">Nucleotide-binding</keyword>
<sequence length="262" mass="29398">MIFGHCCNKTFEYCFLSRKTIPLRDKEAKQDYRFMPEPNLPPLVLMDDDERPMKHRQGLVSVSALRALLPELPAGLRSRLIQNYNLRPDLVATLVKEDGLMEYFEEVIEVGKQDPKIVINWVMNNLLGVLNECGLSVSQSPIKPGALAELINLQINGIISSSVAKKVFAMMWKDNESRSPVKIVAESGWGIICDPVQLEAACIDIIAKHPKQVELLRSGHVKVMNKFIGQVQKLLDGRGDPIQVKRILESKLLPRTGDGRCS</sequence>
<evidence type="ECO:0000256" key="7">
    <source>
        <dbReference type="ARBA" id="ARBA00047380"/>
    </source>
</evidence>
<evidence type="ECO:0000259" key="10">
    <source>
        <dbReference type="SMART" id="SM00845"/>
    </source>
</evidence>
<dbReference type="SUPFAM" id="SSF89095">
    <property type="entry name" value="GatB/YqeY motif"/>
    <property type="match status" value="1"/>
</dbReference>
<proteinExistence type="predicted"/>
<dbReference type="InterPro" id="IPR006075">
    <property type="entry name" value="Asn/Gln-tRNA_Trfase_suB/E_cat"/>
</dbReference>
<evidence type="ECO:0000313" key="12">
    <source>
        <dbReference type="Proteomes" id="UP000694388"/>
    </source>
</evidence>
<evidence type="ECO:0000256" key="2">
    <source>
        <dbReference type="ARBA" id="ARBA00022598"/>
    </source>
</evidence>
<protein>
    <recommendedName>
        <fullName evidence="9">Cytochrome c oxidase assembly factor PET112 homolog</fullName>
    </recommendedName>
</protein>
<comment type="catalytic activity">
    <reaction evidence="7">
        <text>L-aspartyl-tRNA(Asn) + L-glutamine + ATP + H2O = L-asparaginyl-tRNA(Asn) + L-glutamate + ADP + phosphate + 2 H(+)</text>
        <dbReference type="Rhea" id="RHEA:14513"/>
        <dbReference type="Rhea" id="RHEA-COMP:9674"/>
        <dbReference type="Rhea" id="RHEA-COMP:9677"/>
        <dbReference type="ChEBI" id="CHEBI:15377"/>
        <dbReference type="ChEBI" id="CHEBI:15378"/>
        <dbReference type="ChEBI" id="CHEBI:29985"/>
        <dbReference type="ChEBI" id="CHEBI:30616"/>
        <dbReference type="ChEBI" id="CHEBI:43474"/>
        <dbReference type="ChEBI" id="CHEBI:58359"/>
        <dbReference type="ChEBI" id="CHEBI:78515"/>
        <dbReference type="ChEBI" id="CHEBI:78516"/>
        <dbReference type="ChEBI" id="CHEBI:456216"/>
    </reaction>
</comment>
<dbReference type="InterPro" id="IPR014746">
    <property type="entry name" value="Gln_synth/guanido_kin_cat_dom"/>
</dbReference>
<dbReference type="Pfam" id="PF02934">
    <property type="entry name" value="GatB_N"/>
    <property type="match status" value="1"/>
</dbReference>
<dbReference type="PANTHER" id="PTHR11659">
    <property type="entry name" value="GLUTAMYL-TRNA GLN AMIDOTRANSFERASE SUBUNIT B MITOCHONDRIAL AND PROKARYOTIC PET112-RELATED"/>
    <property type="match status" value="1"/>
</dbReference>
<evidence type="ECO:0000256" key="8">
    <source>
        <dbReference type="ARBA" id="ARBA00047913"/>
    </source>
</evidence>
<dbReference type="FunFam" id="1.10.10.410:FF:000001">
    <property type="entry name" value="Aspartyl/glutamyl-tRNA(Asn/Gln) amidotransferase subunit B"/>
    <property type="match status" value="1"/>
</dbReference>
<dbReference type="GO" id="GO:0005739">
    <property type="term" value="C:mitochondrion"/>
    <property type="evidence" value="ECO:0007669"/>
    <property type="project" value="TreeGrafter"/>
</dbReference>
<organism evidence="11 12">
    <name type="scientific">Eptatretus burgeri</name>
    <name type="common">Inshore hagfish</name>
    <dbReference type="NCBI Taxonomy" id="7764"/>
    <lineage>
        <taxon>Eukaryota</taxon>
        <taxon>Metazoa</taxon>
        <taxon>Chordata</taxon>
        <taxon>Craniata</taxon>
        <taxon>Vertebrata</taxon>
        <taxon>Cyclostomata</taxon>
        <taxon>Myxini</taxon>
        <taxon>Myxiniformes</taxon>
        <taxon>Myxinidae</taxon>
        <taxon>Eptatretinae</taxon>
        <taxon>Eptatretus</taxon>
    </lineage>
</organism>
<dbReference type="SMART" id="SM00845">
    <property type="entry name" value="GatB_Yqey"/>
    <property type="match status" value="1"/>
</dbReference>
<reference evidence="11" key="1">
    <citation type="submission" date="2025-05" db="UniProtKB">
        <authorList>
            <consortium name="Ensembl"/>
        </authorList>
    </citation>
    <scope>IDENTIFICATION</scope>
</reference>
<evidence type="ECO:0000256" key="3">
    <source>
        <dbReference type="ARBA" id="ARBA00022741"/>
    </source>
</evidence>
<evidence type="ECO:0000256" key="9">
    <source>
        <dbReference type="ARBA" id="ARBA00081250"/>
    </source>
</evidence>
<dbReference type="Proteomes" id="UP000694388">
    <property type="component" value="Unplaced"/>
</dbReference>
<dbReference type="Gene3D" id="1.10.150.380">
    <property type="entry name" value="GatB domain, N-terminal subdomain"/>
    <property type="match status" value="1"/>
</dbReference>
<comment type="catalytic activity">
    <reaction evidence="8">
        <text>L-glutamyl-tRNA(Gln) + L-glutamine + ATP + H2O = L-glutaminyl-tRNA(Gln) + L-glutamate + ADP + phosphate + H(+)</text>
        <dbReference type="Rhea" id="RHEA:17521"/>
        <dbReference type="Rhea" id="RHEA-COMP:9681"/>
        <dbReference type="Rhea" id="RHEA-COMP:9684"/>
        <dbReference type="ChEBI" id="CHEBI:15377"/>
        <dbReference type="ChEBI" id="CHEBI:15378"/>
        <dbReference type="ChEBI" id="CHEBI:29985"/>
        <dbReference type="ChEBI" id="CHEBI:30616"/>
        <dbReference type="ChEBI" id="CHEBI:43474"/>
        <dbReference type="ChEBI" id="CHEBI:58359"/>
        <dbReference type="ChEBI" id="CHEBI:78520"/>
        <dbReference type="ChEBI" id="CHEBI:78521"/>
        <dbReference type="ChEBI" id="CHEBI:456216"/>
    </reaction>
</comment>
<dbReference type="InterPro" id="IPR023168">
    <property type="entry name" value="GatB_Yqey_C_2"/>
</dbReference>
<comment type="subunit">
    <text evidence="1">Heterotrimer of A, B and C subunits.</text>
</comment>
<dbReference type="PANTHER" id="PTHR11659:SF0">
    <property type="entry name" value="GLUTAMYL-TRNA(GLN) AMIDOTRANSFERASE SUBUNIT B, MITOCHONDRIAL"/>
    <property type="match status" value="1"/>
</dbReference>
<dbReference type="GO" id="GO:0070681">
    <property type="term" value="P:glutaminyl-tRNAGln biosynthesis via transamidation"/>
    <property type="evidence" value="ECO:0007669"/>
    <property type="project" value="TreeGrafter"/>
</dbReference>
<dbReference type="GO" id="GO:0005524">
    <property type="term" value="F:ATP binding"/>
    <property type="evidence" value="ECO:0007669"/>
    <property type="project" value="UniProtKB-KW"/>
</dbReference>
<dbReference type="GO" id="GO:0032543">
    <property type="term" value="P:mitochondrial translation"/>
    <property type="evidence" value="ECO:0007669"/>
    <property type="project" value="TreeGrafter"/>
</dbReference>
<dbReference type="OMA" id="WITSELY"/>
<dbReference type="AlphaFoldDB" id="A0A8C4WQC1"/>
<dbReference type="GeneTree" id="ENSGT00390000016644"/>
<dbReference type="InterPro" id="IPR018027">
    <property type="entry name" value="Asn/Gln_amidotransferase"/>
</dbReference>
<comment type="function">
    <text evidence="6">Allows the formation of correctly charged Asn-tRNA(Asn) or Gln-tRNA(Gln) through the transamidation of misacylated Asp-tRNA(Asn) or Glu-tRNA(Gln) in organisms which lack either or both of asparaginyl-tRNA or glutaminyl-tRNA synthetases. The reaction takes place in the presence of glutamine and ATP through an activated phospho-Asp-tRNA(Asn) or phospho-Glu-tRNA(Gln).</text>
</comment>
<dbReference type="GO" id="GO:0050567">
    <property type="term" value="F:glutaminyl-tRNA synthase (glutamine-hydrolyzing) activity"/>
    <property type="evidence" value="ECO:0007669"/>
    <property type="project" value="TreeGrafter"/>
</dbReference>
<evidence type="ECO:0000256" key="4">
    <source>
        <dbReference type="ARBA" id="ARBA00022840"/>
    </source>
</evidence>
<dbReference type="SUPFAM" id="SSF55931">
    <property type="entry name" value="Glutamine synthetase/guanido kinase"/>
    <property type="match status" value="1"/>
</dbReference>
<keyword evidence="12" id="KW-1185">Reference proteome</keyword>
<dbReference type="Gene3D" id="1.10.10.410">
    <property type="match status" value="1"/>
</dbReference>
<dbReference type="Ensembl" id="ENSEBUT00000009190.1">
    <property type="protein sequence ID" value="ENSEBUP00000008681.1"/>
    <property type="gene ID" value="ENSEBUG00000005611.1"/>
</dbReference>